<dbReference type="GO" id="GO:0070530">
    <property type="term" value="F:K63-linked polyubiquitin modification-dependent protein binding"/>
    <property type="evidence" value="ECO:0007669"/>
    <property type="project" value="InterPro"/>
</dbReference>
<dbReference type="GO" id="GO:0071222">
    <property type="term" value="P:cellular response to lipopolysaccharide"/>
    <property type="evidence" value="ECO:0007669"/>
    <property type="project" value="TreeGrafter"/>
</dbReference>
<dbReference type="HOGENOM" id="CLU_039735_0_0_1"/>
<keyword evidence="6 8" id="KW-0175">Coiled coil</keyword>
<evidence type="ECO:0000256" key="7">
    <source>
        <dbReference type="PROSITE-ProRule" id="PRU01142"/>
    </source>
</evidence>
<dbReference type="GO" id="GO:0008270">
    <property type="term" value="F:zinc ion binding"/>
    <property type="evidence" value="ECO:0007669"/>
    <property type="project" value="UniProtKB-KW"/>
</dbReference>
<dbReference type="AlphaFoldDB" id="G1NK15"/>
<feature type="compositionally biased region" description="Polar residues" evidence="9">
    <location>
        <begin position="275"/>
        <end position="293"/>
    </location>
</feature>
<proteinExistence type="predicted"/>
<evidence type="ECO:0000256" key="8">
    <source>
        <dbReference type="SAM" id="Coils"/>
    </source>
</evidence>
<comment type="subcellular location">
    <subcellularLocation>
        <location evidence="1">Cytoplasm</location>
    </subcellularLocation>
</comment>
<dbReference type="PANTHER" id="PTHR31882:SF6">
    <property type="entry name" value="TNFAIP3-INTERACTING PROTEIN 2"/>
    <property type="match status" value="1"/>
</dbReference>
<dbReference type="GO" id="GO:0043123">
    <property type="term" value="P:positive regulation of canonical NF-kappaB signal transduction"/>
    <property type="evidence" value="ECO:0007669"/>
    <property type="project" value="TreeGrafter"/>
</dbReference>
<dbReference type="GO" id="GO:0034138">
    <property type="term" value="P:toll-like receptor 3 signaling pathway"/>
    <property type="evidence" value="ECO:0007669"/>
    <property type="project" value="TreeGrafter"/>
</dbReference>
<reference evidence="11" key="2">
    <citation type="submission" date="2025-08" db="UniProtKB">
        <authorList>
            <consortium name="Ensembl"/>
        </authorList>
    </citation>
    <scope>IDENTIFICATION</scope>
</reference>
<evidence type="ECO:0000313" key="12">
    <source>
        <dbReference type="Proteomes" id="UP000001645"/>
    </source>
</evidence>
<dbReference type="GO" id="GO:0034134">
    <property type="term" value="P:toll-like receptor 2 signaling pathway"/>
    <property type="evidence" value="ECO:0007669"/>
    <property type="project" value="TreeGrafter"/>
</dbReference>
<evidence type="ECO:0000259" key="10">
    <source>
        <dbReference type="PROSITE" id="PS51801"/>
    </source>
</evidence>
<evidence type="ECO:0000256" key="4">
    <source>
        <dbReference type="ARBA" id="ARBA00022771"/>
    </source>
</evidence>
<dbReference type="Ensembl" id="ENSMGAT00000014640.2">
    <property type="protein sequence ID" value="ENSMGAP00000013725.2"/>
    <property type="gene ID" value="ENSMGAG00000013010.3"/>
</dbReference>
<evidence type="ECO:0000256" key="3">
    <source>
        <dbReference type="ARBA" id="ARBA00022723"/>
    </source>
</evidence>
<keyword evidence="3" id="KW-0479">Metal-binding</keyword>
<dbReference type="Gene3D" id="1.20.5.990">
    <property type="entry name" value="Nemo cc2-lz domain - 1d5 darpin complex"/>
    <property type="match status" value="1"/>
</dbReference>
<dbReference type="GO" id="GO:0005737">
    <property type="term" value="C:cytoplasm"/>
    <property type="evidence" value="ECO:0007669"/>
    <property type="project" value="UniProtKB-SubCell"/>
</dbReference>
<dbReference type="Bgee" id="ENSMGAG00000013010">
    <property type="expression patterns" value="Expressed in spleen and 15 other cell types or tissues"/>
</dbReference>
<keyword evidence="4 7" id="KW-0863">Zinc-finger</keyword>
<keyword evidence="5" id="KW-0862">Zinc</keyword>
<dbReference type="GeneTree" id="ENSGT00510000046908"/>
<keyword evidence="12" id="KW-1185">Reference proteome</keyword>
<evidence type="ECO:0000256" key="9">
    <source>
        <dbReference type="SAM" id="MobiDB-lite"/>
    </source>
</evidence>
<organism evidence="11 12">
    <name type="scientific">Meleagris gallopavo</name>
    <name type="common">Wild turkey</name>
    <dbReference type="NCBI Taxonomy" id="9103"/>
    <lineage>
        <taxon>Eukaryota</taxon>
        <taxon>Metazoa</taxon>
        <taxon>Chordata</taxon>
        <taxon>Craniata</taxon>
        <taxon>Vertebrata</taxon>
        <taxon>Euteleostomi</taxon>
        <taxon>Archelosauria</taxon>
        <taxon>Archosauria</taxon>
        <taxon>Dinosauria</taxon>
        <taxon>Saurischia</taxon>
        <taxon>Theropoda</taxon>
        <taxon>Coelurosauria</taxon>
        <taxon>Aves</taxon>
        <taxon>Neognathae</taxon>
        <taxon>Galloanserae</taxon>
        <taxon>Galliformes</taxon>
        <taxon>Phasianidae</taxon>
        <taxon>Meleagridinae</taxon>
        <taxon>Meleagris</taxon>
    </lineage>
</organism>
<reference evidence="11 12" key="1">
    <citation type="journal article" date="2010" name="PLoS Biol.">
        <title>Multi-platform next-generation sequencing of the domestic turkey (Meleagris gallopavo): genome assembly and analysis.</title>
        <authorList>
            <person name="Dalloul R.A."/>
            <person name="Long J.A."/>
            <person name="Zimin A.V."/>
            <person name="Aslam L."/>
            <person name="Beal K."/>
            <person name="Blomberg L.A."/>
            <person name="Bouffard P."/>
            <person name="Burt D.W."/>
            <person name="Crasta O."/>
            <person name="Crooijmans R.P."/>
            <person name="Cooper K."/>
            <person name="Coulombe R.A."/>
            <person name="De S."/>
            <person name="Delany M.E."/>
            <person name="Dodgson J.B."/>
            <person name="Dong J.J."/>
            <person name="Evans C."/>
            <person name="Frederickson K.M."/>
            <person name="Flicek P."/>
            <person name="Florea L."/>
            <person name="Folkerts O."/>
            <person name="Groenen M.A."/>
            <person name="Harkins T.T."/>
            <person name="Herrero J."/>
            <person name="Hoffmann S."/>
            <person name="Megens H.J."/>
            <person name="Jiang A."/>
            <person name="de Jong P."/>
            <person name="Kaiser P."/>
            <person name="Kim H."/>
            <person name="Kim K.W."/>
            <person name="Kim S."/>
            <person name="Langenberger D."/>
            <person name="Lee M.K."/>
            <person name="Lee T."/>
            <person name="Mane S."/>
            <person name="Marcais G."/>
            <person name="Marz M."/>
            <person name="McElroy A.P."/>
            <person name="Modise T."/>
            <person name="Nefedov M."/>
            <person name="Notredame C."/>
            <person name="Paton I.R."/>
            <person name="Payne W.S."/>
            <person name="Pertea G."/>
            <person name="Prickett D."/>
            <person name="Puiu D."/>
            <person name="Qioa D."/>
            <person name="Raineri E."/>
            <person name="Ruffier M."/>
            <person name="Salzberg S.L."/>
            <person name="Schatz M.C."/>
            <person name="Scheuring C."/>
            <person name="Schmidt C.J."/>
            <person name="Schroeder S."/>
            <person name="Searle S.M."/>
            <person name="Smith E.J."/>
            <person name="Smith J."/>
            <person name="Sonstegard T.S."/>
            <person name="Stadler P.F."/>
            <person name="Tafer H."/>
            <person name="Tu Z.J."/>
            <person name="Van Tassell C.P."/>
            <person name="Vilella A.J."/>
            <person name="Williams K.P."/>
            <person name="Yorke J.A."/>
            <person name="Zhang L."/>
            <person name="Zhang H.B."/>
            <person name="Zhang X."/>
            <person name="Zhang Y."/>
            <person name="Reed K.M."/>
        </authorList>
    </citation>
    <scope>NUCLEOTIDE SEQUENCE [LARGE SCALE GENOMIC DNA]</scope>
</reference>
<feature type="domain" description="CCHC NOA-type" evidence="10">
    <location>
        <begin position="295"/>
        <end position="327"/>
    </location>
</feature>
<evidence type="ECO:0000256" key="6">
    <source>
        <dbReference type="ARBA" id="ARBA00023054"/>
    </source>
</evidence>
<dbReference type="GO" id="GO:0006357">
    <property type="term" value="P:regulation of transcription by RNA polymerase II"/>
    <property type="evidence" value="ECO:0007669"/>
    <property type="project" value="TreeGrafter"/>
</dbReference>
<protein>
    <recommendedName>
        <fullName evidence="10">CCHC NOA-type domain-containing protein</fullName>
    </recommendedName>
</protein>
<feature type="region of interest" description="Disordered" evidence="9">
    <location>
        <begin position="252"/>
        <end position="298"/>
    </location>
</feature>
<evidence type="ECO:0000256" key="2">
    <source>
        <dbReference type="ARBA" id="ARBA00022490"/>
    </source>
</evidence>
<accession>G1NK15</accession>
<dbReference type="PROSITE" id="PS51801">
    <property type="entry name" value="ZF_CCHC_NOA"/>
    <property type="match status" value="1"/>
</dbReference>
<evidence type="ECO:0000256" key="1">
    <source>
        <dbReference type="ARBA" id="ARBA00004496"/>
    </source>
</evidence>
<sequence length="327" mass="36630">MPLKIITKKTLSEVIGPCGGSASSDFGAPEELGQSSSTACSVSVLAPRAAPALQKSGTHWHPLLFEDEGHRLLLAKSGLVYYGCVLPEGGRTLQKLNQQLEEKNAEIEKMINQPPYEKEREILRLQKSLAEREKAQATSDVLCRSLTDETHQLQRKLASTAEMCQHLAKCLEEKQRKEKGNLDLQVLDNETSLQALICKLQDENRMLKQKVAHVLVYKDDFTSERSDRERAQSKIQELQLEVSCLQHQLARRQEGKKVNKQYNSSSPGQPGARRTASQSEQTSPPADNENSGSEGRAQGELRCPHCMRFFSDELSDEFLKHVTECCQ</sequence>
<evidence type="ECO:0000256" key="5">
    <source>
        <dbReference type="ARBA" id="ARBA00022833"/>
    </source>
</evidence>
<reference evidence="11" key="3">
    <citation type="submission" date="2025-09" db="UniProtKB">
        <authorList>
            <consortium name="Ensembl"/>
        </authorList>
    </citation>
    <scope>IDENTIFICATION</scope>
</reference>
<dbReference type="InParanoid" id="G1NK15"/>
<dbReference type="InterPro" id="IPR034735">
    <property type="entry name" value="NEMO_ZF"/>
</dbReference>
<feature type="coiled-coil region" evidence="8">
    <location>
        <begin position="221"/>
        <end position="248"/>
    </location>
</feature>
<dbReference type="Proteomes" id="UP000001645">
    <property type="component" value="Chromosome 4"/>
</dbReference>
<dbReference type="PANTHER" id="PTHR31882">
    <property type="entry name" value="TNFAIP3-INTERACTING PROTEIN COILED COIL FAMILY MEMBER"/>
    <property type="match status" value="1"/>
</dbReference>
<dbReference type="FunCoup" id="G1NK15">
    <property type="interactions" value="144"/>
</dbReference>
<name>G1NK15_MELGA</name>
<evidence type="ECO:0000313" key="11">
    <source>
        <dbReference type="Ensembl" id="ENSMGAP00000013725.2"/>
    </source>
</evidence>
<keyword evidence="2" id="KW-0963">Cytoplasm</keyword>